<name>A0ABR6YIX8_9BURK</name>
<keyword evidence="4" id="KW-1185">Reference proteome</keyword>
<evidence type="ECO:0000256" key="1">
    <source>
        <dbReference type="ARBA" id="ARBA00007198"/>
    </source>
</evidence>
<dbReference type="PANTHER" id="PTHR30041">
    <property type="entry name" value="ARSENATE REDUCTASE"/>
    <property type="match status" value="1"/>
</dbReference>
<dbReference type="EMBL" id="JACOGC010000001">
    <property type="protein sequence ID" value="MBC3883856.1"/>
    <property type="molecule type" value="Genomic_DNA"/>
</dbReference>
<dbReference type="PANTHER" id="PTHR30041:SF4">
    <property type="entry name" value="ARSENATE REDUCTASE"/>
    <property type="match status" value="1"/>
</dbReference>
<comment type="caution">
    <text evidence="3">The sequence shown here is derived from an EMBL/GenBank/DDBJ whole genome shotgun (WGS) entry which is preliminary data.</text>
</comment>
<dbReference type="InterPro" id="IPR006660">
    <property type="entry name" value="Arsenate_reductase-like"/>
</dbReference>
<dbReference type="Proteomes" id="UP000613113">
    <property type="component" value="Unassembled WGS sequence"/>
</dbReference>
<reference evidence="3 4" key="1">
    <citation type="submission" date="2020-08" db="EMBL/GenBank/DDBJ databases">
        <title>Novel species isolated from subtropical streams in China.</title>
        <authorList>
            <person name="Lu H."/>
        </authorList>
    </citation>
    <scope>NUCLEOTIDE SEQUENCE [LARGE SCALE GENOMIC DNA]</scope>
    <source>
        <strain evidence="3 4">FT31W</strain>
    </source>
</reference>
<evidence type="ECO:0000313" key="4">
    <source>
        <dbReference type="Proteomes" id="UP000613113"/>
    </source>
</evidence>
<dbReference type="Pfam" id="PF03960">
    <property type="entry name" value="ArsC"/>
    <property type="match status" value="1"/>
</dbReference>
<evidence type="ECO:0000256" key="2">
    <source>
        <dbReference type="PROSITE-ProRule" id="PRU01282"/>
    </source>
</evidence>
<comment type="similarity">
    <text evidence="1 2">Belongs to the ArsC family.</text>
</comment>
<dbReference type="InterPro" id="IPR036249">
    <property type="entry name" value="Thioredoxin-like_sf"/>
</dbReference>
<proteinExistence type="inferred from homology"/>
<organism evidence="3 4">
    <name type="scientific">Undibacterium griseum</name>
    <dbReference type="NCBI Taxonomy" id="2762295"/>
    <lineage>
        <taxon>Bacteria</taxon>
        <taxon>Pseudomonadati</taxon>
        <taxon>Pseudomonadota</taxon>
        <taxon>Betaproteobacteria</taxon>
        <taxon>Burkholderiales</taxon>
        <taxon>Oxalobacteraceae</taxon>
        <taxon>Undibacterium</taxon>
    </lineage>
</organism>
<accession>A0ABR6YIX8</accession>
<dbReference type="RefSeq" id="WP_186861523.1">
    <property type="nucleotide sequence ID" value="NZ_JACOGC010000001.1"/>
</dbReference>
<protein>
    <submittedName>
        <fullName evidence="3">Arsenate reductase (Glutaredoxin)</fullName>
    </submittedName>
</protein>
<gene>
    <name evidence="3" type="ORF">H8K27_01785</name>
</gene>
<sequence length="122" mass="13587">MLTIYHNPRCSKSRETLELVNTEAGRRGWPVTVIDYLKQAPDLHTLHQILTALGGDVQQMLRANEPEYAAANLQDADMDTALQAIARCPKLLQRPIVLLDGRAVIGRPPGNVSILFQKAHHE</sequence>
<dbReference type="PROSITE" id="PS51353">
    <property type="entry name" value="ARSC"/>
    <property type="match status" value="1"/>
</dbReference>
<dbReference type="Gene3D" id="3.40.30.10">
    <property type="entry name" value="Glutaredoxin"/>
    <property type="match status" value="1"/>
</dbReference>
<dbReference type="SUPFAM" id="SSF52833">
    <property type="entry name" value="Thioredoxin-like"/>
    <property type="match status" value="1"/>
</dbReference>
<evidence type="ECO:0000313" key="3">
    <source>
        <dbReference type="EMBL" id="MBC3883856.1"/>
    </source>
</evidence>